<organism evidence="1 2">
    <name type="scientific">Streptantibioticus cattleyicolor (strain ATCC 35852 / DSM 46488 / JCM 4925 / NBRC 14057 / NRRL 8057)</name>
    <name type="common">Streptomyces cattleya</name>
    <dbReference type="NCBI Taxonomy" id="1003195"/>
    <lineage>
        <taxon>Bacteria</taxon>
        <taxon>Bacillati</taxon>
        <taxon>Actinomycetota</taxon>
        <taxon>Actinomycetes</taxon>
        <taxon>Kitasatosporales</taxon>
        <taxon>Streptomycetaceae</taxon>
        <taxon>Streptantibioticus</taxon>
    </lineage>
</organism>
<dbReference type="RefSeq" id="WP_014627899.1">
    <property type="nucleotide sequence ID" value="NC_016111.1"/>
</dbReference>
<name>G8WU31_STREN</name>
<protein>
    <submittedName>
        <fullName evidence="1">Uncharacterized protein</fullName>
    </submittedName>
</protein>
<evidence type="ECO:0000313" key="2">
    <source>
        <dbReference type="Proteomes" id="UP000007842"/>
    </source>
</evidence>
<sequence>MRDWQSRQLHALMRSLSGHVRVYGRVQAASAATVEGQVFALARQADADWGHLGPKGSRSLQSPDEVAAALHPVDPDTAVDLLAMLSSQDLAYRVRHRDPDHARRAAAQVAELLGYGTKWWTNTEYSDGSRGWDPVTRCTFDGVVSGVGAEYVISLLQVAED</sequence>
<reference evidence="2" key="1">
    <citation type="submission" date="2011-12" db="EMBL/GenBank/DDBJ databases">
        <title>Complete genome sequence of Streptomyces cattleya strain DSM 46488.</title>
        <authorList>
            <person name="Ou H.-Y."/>
            <person name="Li P."/>
            <person name="Zhao C."/>
            <person name="O'Hagan D."/>
            <person name="Deng Z."/>
        </authorList>
    </citation>
    <scope>NUCLEOTIDE SEQUENCE [LARGE SCALE GENOMIC DNA]</scope>
    <source>
        <strain evidence="2">ATCC 35852 / DSM 46488 / JCM 4925 / NBRC 14057 / NRRL 8057</strain>
    </source>
</reference>
<dbReference type="Proteomes" id="UP000007842">
    <property type="component" value="Chromosome"/>
</dbReference>
<proteinExistence type="predicted"/>
<dbReference type="AlphaFoldDB" id="G8WU31"/>
<evidence type="ECO:0000313" key="1">
    <source>
        <dbReference type="EMBL" id="AEW94853.1"/>
    </source>
</evidence>
<dbReference type="OrthoDB" id="5191549at2"/>
<dbReference type="KEGG" id="scy:SCATT_24820"/>
<dbReference type="PATRIC" id="fig|1003195.29.peg.2487"/>
<accession>G8WU31</accession>
<dbReference type="HOGENOM" id="CLU_1721293_0_0_11"/>
<keyword evidence="2" id="KW-1185">Reference proteome</keyword>
<dbReference type="EMBL" id="CP003219">
    <property type="protein sequence ID" value="AEW94853.1"/>
    <property type="molecule type" value="Genomic_DNA"/>
</dbReference>
<gene>
    <name evidence="1" type="ordered locus">SCATT_24820</name>
</gene>